<comment type="caution">
    <text evidence="1">The sequence shown here is derived from an EMBL/GenBank/DDBJ whole genome shotgun (WGS) entry which is preliminary data.</text>
</comment>
<dbReference type="GO" id="GO:0016740">
    <property type="term" value="F:transferase activity"/>
    <property type="evidence" value="ECO:0007669"/>
    <property type="project" value="UniProtKB-KW"/>
</dbReference>
<organism evidence="1 2">
    <name type="scientific">endosymbiont of Lamellibrachia luymesi</name>
    <dbReference type="NCBI Taxonomy" id="2200907"/>
    <lineage>
        <taxon>Bacteria</taxon>
        <taxon>Pseudomonadati</taxon>
        <taxon>Pseudomonadota</taxon>
        <taxon>Gammaproteobacteria</taxon>
        <taxon>sulfur-oxidizing symbionts</taxon>
    </lineage>
</organism>
<gene>
    <name evidence="1" type="ORF">DIZ79_05285</name>
</gene>
<dbReference type="SUPFAM" id="SSF53756">
    <property type="entry name" value="UDP-Glycosyltransferase/glycogen phosphorylase"/>
    <property type="match status" value="1"/>
</dbReference>
<name>A0A370DYV5_9GAMM</name>
<evidence type="ECO:0000313" key="2">
    <source>
        <dbReference type="Proteomes" id="UP000255508"/>
    </source>
</evidence>
<proteinExistence type="predicted"/>
<dbReference type="PANTHER" id="PTHR46656:SF3">
    <property type="entry name" value="PUTATIVE-RELATED"/>
    <property type="match status" value="1"/>
</dbReference>
<reference evidence="1 2" key="1">
    <citation type="journal article" date="2018" name="ISME J.">
        <title>Endosymbiont genomes yield clues of tubeworm success.</title>
        <authorList>
            <person name="Li Y."/>
            <person name="Liles M.R."/>
            <person name="Halanych K.M."/>
        </authorList>
    </citation>
    <scope>NUCLEOTIDE SEQUENCE [LARGE SCALE GENOMIC DNA]</scope>
    <source>
        <strain evidence="1">A1422</strain>
    </source>
</reference>
<dbReference type="Gene3D" id="3.40.50.2000">
    <property type="entry name" value="Glycogen Phosphorylase B"/>
    <property type="match status" value="1"/>
</dbReference>
<dbReference type="AlphaFoldDB" id="A0A370DYV5"/>
<dbReference type="CDD" id="cd01635">
    <property type="entry name" value="Glycosyltransferase_GTB-type"/>
    <property type="match status" value="1"/>
</dbReference>
<sequence length="540" mass="61426">MFFYGVVRYRYFVAPMLRDAKARHRIARAFWRGERQKFMLPKPSLWHFEFFRRQFGTVDSLISILRLKSKDVGKSTLQLVEEFGLADVVQNLEAHAEVKQLPIGDLCTSPTEPDKALLPAGQSRFYLRLPKLVLRKLAWLGVRLKRRPTQFQLASVTNRIPIGQRPLSRSTEPFGVNLFGYAQGEIGIGEDVRLLALALKSQAIPFCIVNVKPGDNVSQKDNSVDQWIVDKPRYAINIFCTTGIEQVRYACERGLDLFEGRYNIGYWPWELPAWPASCTHAFSMVDELWGISHYTANAYRRAQCPVYAMPLSVTIDSVAPMGRKDFGLPENDYLFVFSFDFNSALVRKNPVAVIQAFQRAFPNSAGGKVGLVLKASHVNAGNRAWKRIKPLIEADHRIYLMDTTLRRPDVLALYQCCDCYVSLHRAEGFGRGLAEALMLDLQLIATGFSGNLDFCTEKRVGLVRYRRQDVRRLEYFHADGQSWADPDIGHAAELMQKIYTDPRPIEPKAFDFSPATAGIRYAQRLNEIKLQLDLTKASLC</sequence>
<dbReference type="Proteomes" id="UP000255508">
    <property type="component" value="Unassembled WGS sequence"/>
</dbReference>
<protein>
    <submittedName>
        <fullName evidence="1">Group 1 glycosyl transferase</fullName>
    </submittedName>
</protein>
<dbReference type="PANTHER" id="PTHR46656">
    <property type="entry name" value="PUTATIVE-RELATED"/>
    <property type="match status" value="1"/>
</dbReference>
<dbReference type="EMBL" id="QFXD01000099">
    <property type="protein sequence ID" value="RDH91736.1"/>
    <property type="molecule type" value="Genomic_DNA"/>
</dbReference>
<keyword evidence="1" id="KW-0808">Transferase</keyword>
<accession>A0A370DYV5</accession>
<evidence type="ECO:0000313" key="1">
    <source>
        <dbReference type="EMBL" id="RDH91736.1"/>
    </source>
</evidence>